<dbReference type="Proteomes" id="UP000464597">
    <property type="component" value="Chromosome"/>
</dbReference>
<proteinExistence type="predicted"/>
<dbReference type="Gene3D" id="3.90.550.10">
    <property type="entry name" value="Spore Coat Polysaccharide Biosynthesis Protein SpsA, Chain A"/>
    <property type="match status" value="1"/>
</dbReference>
<keyword evidence="3" id="KW-1133">Transmembrane helix</keyword>
<reference evidence="6" key="1">
    <citation type="submission" date="2019-12" db="EMBL/GenBank/DDBJ databases">
        <title>Complete and draft genome sequences of new strains and members of some known species of the genus Rathayibacter isolated from plants.</title>
        <authorList>
            <person name="Tarlachkov S.V."/>
            <person name="Starodumova I.P."/>
            <person name="Dorofeeva L.V."/>
            <person name="Prisyazhnaya N.V."/>
            <person name="Leyn S."/>
            <person name="Zlamal J."/>
            <person name="Elan M."/>
            <person name="Osterman A.L."/>
            <person name="Nadler S."/>
            <person name="Subbotin S.A."/>
            <person name="Evtushenko L.I."/>
        </authorList>
    </citation>
    <scope>NUCLEOTIDE SEQUENCE [LARGE SCALE GENOMIC DNA]</scope>
    <source>
        <strain evidence="6">VKM Ac-2802</strain>
    </source>
</reference>
<name>A0ABX6H137_9MICO</name>
<dbReference type="Pfam" id="PF00535">
    <property type="entry name" value="Glycos_transf_2"/>
    <property type="match status" value="1"/>
</dbReference>
<evidence type="ECO:0000259" key="4">
    <source>
        <dbReference type="Pfam" id="PF00535"/>
    </source>
</evidence>
<sequence>MTCPSAARPRSVTIGVPVYGVSAYVERCLSSLWALALPPGSAVEVIIVDDASPDDSMVKVRASIADAPGSFSVLVVTHDSNRGLAEARNTILEHATGDALWFVDSDDHVHPGMLAAMVAAMTAEVDVVVTGLIAVGESGERLAVGAMPYTGDRLWRGCDAAVELFEFRLWAFLWNKLVRRELYTGLRFPGSRSYEDTALMAVLLARARTVSFVDRELYVYSVRPGAITDGLRVDLLDLSRNVRHVVRLLEADFPRLAAHPSVSSYTARVAHLSALHHVAEHPSAGDVGRTIEREVSADVRASDVLRTVRDGHLAVAGALALIAVSPSAYVGLRRRSAMTCILRHLRRFRRV</sequence>
<evidence type="ECO:0000256" key="2">
    <source>
        <dbReference type="ARBA" id="ARBA00022679"/>
    </source>
</evidence>
<dbReference type="InterPro" id="IPR029044">
    <property type="entry name" value="Nucleotide-diphossugar_trans"/>
</dbReference>
<keyword evidence="6" id="KW-1185">Reference proteome</keyword>
<keyword evidence="3" id="KW-0812">Transmembrane</keyword>
<evidence type="ECO:0000313" key="5">
    <source>
        <dbReference type="EMBL" id="QHC63403.1"/>
    </source>
</evidence>
<feature type="domain" description="Glycosyltransferase 2-like" evidence="4">
    <location>
        <begin position="13"/>
        <end position="140"/>
    </location>
</feature>
<keyword evidence="1" id="KW-0328">Glycosyltransferase</keyword>
<dbReference type="SUPFAM" id="SSF53448">
    <property type="entry name" value="Nucleotide-diphospho-sugar transferases"/>
    <property type="match status" value="1"/>
</dbReference>
<dbReference type="RefSeq" id="WP_159423157.1">
    <property type="nucleotide sequence ID" value="NZ_CP047180.1"/>
</dbReference>
<dbReference type="CDD" id="cd00761">
    <property type="entry name" value="Glyco_tranf_GTA_type"/>
    <property type="match status" value="1"/>
</dbReference>
<keyword evidence="3" id="KW-0472">Membrane</keyword>
<feature type="transmembrane region" description="Helical" evidence="3">
    <location>
        <begin position="313"/>
        <end position="332"/>
    </location>
</feature>
<evidence type="ECO:0000313" key="6">
    <source>
        <dbReference type="Proteomes" id="UP000464597"/>
    </source>
</evidence>
<dbReference type="EMBL" id="CP047180">
    <property type="protein sequence ID" value="QHC63403.1"/>
    <property type="molecule type" value="Genomic_DNA"/>
</dbReference>
<accession>A0ABX6H137</accession>
<keyword evidence="2" id="KW-0808">Transferase</keyword>
<dbReference type="PANTHER" id="PTHR22916">
    <property type="entry name" value="GLYCOSYLTRANSFERASE"/>
    <property type="match status" value="1"/>
</dbReference>
<dbReference type="PANTHER" id="PTHR22916:SF51">
    <property type="entry name" value="GLYCOSYLTRANSFERASE EPSH-RELATED"/>
    <property type="match status" value="1"/>
</dbReference>
<evidence type="ECO:0000256" key="3">
    <source>
        <dbReference type="SAM" id="Phobius"/>
    </source>
</evidence>
<gene>
    <name evidence="5" type="ORF">GSU69_12415</name>
</gene>
<protein>
    <submittedName>
        <fullName evidence="5">Glycosyltransferase</fullName>
    </submittedName>
</protein>
<dbReference type="InterPro" id="IPR001173">
    <property type="entry name" value="Glyco_trans_2-like"/>
</dbReference>
<organism evidence="5 6">
    <name type="scientific">Rathayibacter festucae</name>
    <dbReference type="NCBI Taxonomy" id="110937"/>
    <lineage>
        <taxon>Bacteria</taxon>
        <taxon>Bacillati</taxon>
        <taxon>Actinomycetota</taxon>
        <taxon>Actinomycetes</taxon>
        <taxon>Micrococcales</taxon>
        <taxon>Microbacteriaceae</taxon>
        <taxon>Rathayibacter</taxon>
    </lineage>
</organism>
<evidence type="ECO:0000256" key="1">
    <source>
        <dbReference type="ARBA" id="ARBA00022676"/>
    </source>
</evidence>